<proteinExistence type="predicted"/>
<evidence type="ECO:0000313" key="2">
    <source>
        <dbReference type="EMBL" id="ADK83312.1"/>
    </source>
</evidence>
<dbReference type="KEGG" id="ssm:Spirs_4238"/>
<evidence type="ECO:0000313" key="3">
    <source>
        <dbReference type="Proteomes" id="UP000002318"/>
    </source>
</evidence>
<dbReference type="HOGENOM" id="CLU_1136268_0_0_12"/>
<dbReference type="OrthoDB" id="269185at2"/>
<dbReference type="Gene3D" id="1.20.120.1760">
    <property type="match status" value="1"/>
</dbReference>
<dbReference type="InterPro" id="IPR000462">
    <property type="entry name" value="CDP-OH_P_trans"/>
</dbReference>
<gene>
    <name evidence="2" type="ordered locus">Spirs_4238</name>
</gene>
<dbReference type="RefSeq" id="WP_013256768.1">
    <property type="nucleotide sequence ID" value="NC_014364.1"/>
</dbReference>
<evidence type="ECO:0000256" key="1">
    <source>
        <dbReference type="SAM" id="Phobius"/>
    </source>
</evidence>
<protein>
    <submittedName>
        <fullName evidence="2">CDP-alcohol phosphatidyltransferase</fullName>
    </submittedName>
</protein>
<keyword evidence="3" id="KW-1185">Reference proteome</keyword>
<dbReference type="Pfam" id="PF01066">
    <property type="entry name" value="CDP-OH_P_transf"/>
    <property type="match status" value="1"/>
</dbReference>
<dbReference type="EMBL" id="CP002116">
    <property type="protein sequence ID" value="ADK83312.1"/>
    <property type="molecule type" value="Genomic_DNA"/>
</dbReference>
<keyword evidence="1" id="KW-0472">Membrane</keyword>
<dbReference type="AlphaFoldDB" id="E1R9Z3"/>
<feature type="transmembrane region" description="Helical" evidence="1">
    <location>
        <begin position="143"/>
        <end position="165"/>
    </location>
</feature>
<organism evidence="2 3">
    <name type="scientific">Sediminispirochaeta smaragdinae (strain DSM 11293 / JCM 15392 / SEBR 4228)</name>
    <name type="common">Spirochaeta smaragdinae</name>
    <dbReference type="NCBI Taxonomy" id="573413"/>
    <lineage>
        <taxon>Bacteria</taxon>
        <taxon>Pseudomonadati</taxon>
        <taxon>Spirochaetota</taxon>
        <taxon>Spirochaetia</taxon>
        <taxon>Spirochaetales</taxon>
        <taxon>Spirochaetaceae</taxon>
        <taxon>Sediminispirochaeta</taxon>
    </lineage>
</organism>
<dbReference type="eggNOG" id="COG0558">
    <property type="taxonomic scope" value="Bacteria"/>
</dbReference>
<keyword evidence="1" id="KW-0812">Transmembrane</keyword>
<dbReference type="GO" id="GO:0016780">
    <property type="term" value="F:phosphotransferase activity, for other substituted phosphate groups"/>
    <property type="evidence" value="ECO:0007669"/>
    <property type="project" value="InterPro"/>
</dbReference>
<dbReference type="Proteomes" id="UP000002318">
    <property type="component" value="Chromosome"/>
</dbReference>
<dbReference type="GO" id="GO:0016020">
    <property type="term" value="C:membrane"/>
    <property type="evidence" value="ECO:0007669"/>
    <property type="project" value="InterPro"/>
</dbReference>
<dbReference type="STRING" id="573413.Spirs_4238"/>
<name>E1R9Z3_SEDSS</name>
<sequence length="242" mass="26087">MTHISMKEIRDSLPEEKNRADSLWTRYILRPLSVPVAWLCLRWGLRANTVSYLSALICVFAALLFGSASLGGAIIGALLFNMFAVLDCADGNMARATGTTGPYGAWADAIGGYVAYVTVLLSLGYAAAVRNALFFAWEPDGNVWVLLGGVAAASNILMRLAFQSYRNIAPEGKAEAKKSIGLEKLLSENLGVTGVLMPALFVALLAGGLGYVMIFYTVFYGLGCVLVLLKLIRKVEHVSRKK</sequence>
<accession>E1R9Z3</accession>
<feature type="transmembrane region" description="Helical" evidence="1">
    <location>
        <begin position="51"/>
        <end position="84"/>
    </location>
</feature>
<reference evidence="2 3" key="1">
    <citation type="journal article" date="2010" name="Stand. Genomic Sci.">
        <title>Complete genome sequence of Spirochaeta smaragdinae type strain (SEBR 4228).</title>
        <authorList>
            <person name="Mavromatis K."/>
            <person name="Yasawong M."/>
            <person name="Chertkov O."/>
            <person name="Lapidus A."/>
            <person name="Lucas S."/>
            <person name="Nolan M."/>
            <person name="Del Rio T.G."/>
            <person name="Tice H."/>
            <person name="Cheng J.F."/>
            <person name="Pitluck S."/>
            <person name="Liolios K."/>
            <person name="Ivanova N."/>
            <person name="Tapia R."/>
            <person name="Han C."/>
            <person name="Bruce D."/>
            <person name="Goodwin L."/>
            <person name="Pati A."/>
            <person name="Chen A."/>
            <person name="Palaniappan K."/>
            <person name="Land M."/>
            <person name="Hauser L."/>
            <person name="Chang Y.J."/>
            <person name="Jeffries C.D."/>
            <person name="Detter J.C."/>
            <person name="Rohde M."/>
            <person name="Brambilla E."/>
            <person name="Spring S."/>
            <person name="Goker M."/>
            <person name="Sikorski J."/>
            <person name="Woyke T."/>
            <person name="Bristow J."/>
            <person name="Eisen J.A."/>
            <person name="Markowitz V."/>
            <person name="Hugenholtz P."/>
            <person name="Klenk H.P."/>
            <person name="Kyrpides N.C."/>
        </authorList>
    </citation>
    <scope>NUCLEOTIDE SEQUENCE [LARGE SCALE GENOMIC DNA]</scope>
    <source>
        <strain evidence="3">DSM 11293 / JCM 15392 / SEBR 4228</strain>
    </source>
</reference>
<feature type="transmembrane region" description="Helical" evidence="1">
    <location>
        <begin position="213"/>
        <end position="232"/>
    </location>
</feature>
<feature type="transmembrane region" description="Helical" evidence="1">
    <location>
        <begin position="105"/>
        <end position="128"/>
    </location>
</feature>
<dbReference type="InterPro" id="IPR043130">
    <property type="entry name" value="CDP-OH_PTrfase_TM_dom"/>
</dbReference>
<keyword evidence="1" id="KW-1133">Transmembrane helix</keyword>
<dbReference type="GO" id="GO:0008654">
    <property type="term" value="P:phospholipid biosynthetic process"/>
    <property type="evidence" value="ECO:0007669"/>
    <property type="project" value="InterPro"/>
</dbReference>